<protein>
    <recommendedName>
        <fullName evidence="1">HPr domain-containing protein</fullName>
    </recommendedName>
</protein>
<evidence type="ECO:0000259" key="1">
    <source>
        <dbReference type="Pfam" id="PF00381"/>
    </source>
</evidence>
<dbReference type="RefSeq" id="WP_130181120.1">
    <property type="nucleotide sequence ID" value="NZ_CP035945.1"/>
</dbReference>
<dbReference type="EMBL" id="CP035945">
    <property type="protein sequence ID" value="QBE97287.1"/>
    <property type="molecule type" value="Genomic_DNA"/>
</dbReference>
<organism evidence="2 3">
    <name type="scientific">Blautia producta</name>
    <dbReference type="NCBI Taxonomy" id="33035"/>
    <lineage>
        <taxon>Bacteria</taxon>
        <taxon>Bacillati</taxon>
        <taxon>Bacillota</taxon>
        <taxon>Clostridia</taxon>
        <taxon>Lachnospirales</taxon>
        <taxon>Lachnospiraceae</taxon>
        <taxon>Blautia</taxon>
    </lineage>
</organism>
<evidence type="ECO:0000313" key="2">
    <source>
        <dbReference type="EMBL" id="QBE97287.1"/>
    </source>
</evidence>
<sequence length="74" mass="8545">MKYTIILNSVEDAYSFVDKVEKYDCDVELISGRFHIDAKSLLGVLAMGIRKKMLMLVQDMPCEEIRSDLQRFIA</sequence>
<dbReference type="Pfam" id="PF00381">
    <property type="entry name" value="PTS-HPr"/>
    <property type="match status" value="1"/>
</dbReference>
<proteinExistence type="predicted"/>
<dbReference type="KEGG" id="bpro:PMF13cell1_02843"/>
<accession>A0A4P6M1T0</accession>
<name>A0A4P6M1T0_9FIRM</name>
<gene>
    <name evidence="2" type="ORF">PMF13cell1_02843</name>
</gene>
<evidence type="ECO:0000313" key="3">
    <source>
        <dbReference type="Proteomes" id="UP000289794"/>
    </source>
</evidence>
<dbReference type="Gene3D" id="3.30.1340.10">
    <property type="entry name" value="HPr-like"/>
    <property type="match status" value="1"/>
</dbReference>
<feature type="domain" description="HPr" evidence="1">
    <location>
        <begin position="13"/>
        <end position="52"/>
    </location>
</feature>
<reference evidence="2 3" key="1">
    <citation type="submission" date="2019-01" db="EMBL/GenBank/DDBJ databases">
        <title>PMF-metabolizing Aryl O-demethylase.</title>
        <authorList>
            <person name="Kim M."/>
        </authorList>
    </citation>
    <scope>NUCLEOTIDE SEQUENCE [LARGE SCALE GENOMIC DNA]</scope>
    <source>
        <strain evidence="2 3">PMF1</strain>
    </source>
</reference>
<dbReference type="AlphaFoldDB" id="A0A4P6M1T0"/>
<dbReference type="InterPro" id="IPR035895">
    <property type="entry name" value="HPr-like_sf"/>
</dbReference>
<dbReference type="Proteomes" id="UP000289794">
    <property type="component" value="Chromosome"/>
</dbReference>
<dbReference type="InterPro" id="IPR000032">
    <property type="entry name" value="HPr-like"/>
</dbReference>
<dbReference type="SUPFAM" id="SSF55594">
    <property type="entry name" value="HPr-like"/>
    <property type="match status" value="1"/>
</dbReference>